<gene>
    <name evidence="2" type="ORF">FD26_GL002083</name>
</gene>
<comment type="caution">
    <text evidence="2">The sequence shown here is derived from an EMBL/GenBank/DDBJ whole genome shotgun (WGS) entry which is preliminary data.</text>
</comment>
<dbReference type="InterPro" id="IPR048020">
    <property type="entry name" value="Transpos_IS3"/>
</dbReference>
<proteinExistence type="predicted"/>
<evidence type="ECO:0000313" key="3">
    <source>
        <dbReference type="Proteomes" id="UP000050964"/>
    </source>
</evidence>
<dbReference type="GO" id="GO:0015074">
    <property type="term" value="P:DNA integration"/>
    <property type="evidence" value="ECO:0007669"/>
    <property type="project" value="InterPro"/>
</dbReference>
<dbReference type="InterPro" id="IPR036397">
    <property type="entry name" value="RNaseH_sf"/>
</dbReference>
<dbReference type="InterPro" id="IPR050900">
    <property type="entry name" value="Transposase_IS3/IS150/IS904"/>
</dbReference>
<dbReference type="InterPro" id="IPR012337">
    <property type="entry name" value="RNaseH-like_sf"/>
</dbReference>
<organism evidence="2 3">
    <name type="scientific">Companilactobacillus crustorum JCM 15951</name>
    <dbReference type="NCBI Taxonomy" id="1423737"/>
    <lineage>
        <taxon>Bacteria</taxon>
        <taxon>Bacillati</taxon>
        <taxon>Bacillota</taxon>
        <taxon>Bacilli</taxon>
        <taxon>Lactobacillales</taxon>
        <taxon>Lactobacillaceae</taxon>
        <taxon>Companilactobacillus</taxon>
    </lineage>
</organism>
<accession>A0A837RES0</accession>
<dbReference type="Proteomes" id="UP000050964">
    <property type="component" value="Unassembled WGS sequence"/>
</dbReference>
<dbReference type="SUPFAM" id="SSF53098">
    <property type="entry name" value="Ribonuclease H-like"/>
    <property type="match status" value="1"/>
</dbReference>
<dbReference type="PANTHER" id="PTHR46889">
    <property type="entry name" value="TRANSPOSASE INSF FOR INSERTION SEQUENCE IS3B-RELATED"/>
    <property type="match status" value="1"/>
</dbReference>
<name>A0A837RES0_9LACO</name>
<reference evidence="2 3" key="1">
    <citation type="journal article" date="2015" name="Genome Announc.">
        <title>Expanding the biotechnology potential of lactobacilli through comparative genomics of 213 strains and associated genera.</title>
        <authorList>
            <person name="Sun Z."/>
            <person name="Harris H.M."/>
            <person name="McCann A."/>
            <person name="Guo C."/>
            <person name="Argimon S."/>
            <person name="Zhang W."/>
            <person name="Yang X."/>
            <person name="Jeffery I.B."/>
            <person name="Cooney J.C."/>
            <person name="Kagawa T.F."/>
            <person name="Liu W."/>
            <person name="Song Y."/>
            <person name="Salvetti E."/>
            <person name="Wrobel A."/>
            <person name="Rasinkangas P."/>
            <person name="Parkhill J."/>
            <person name="Rea M.C."/>
            <person name="O'Sullivan O."/>
            <person name="Ritari J."/>
            <person name="Douillard F.P."/>
            <person name="Paul Ross R."/>
            <person name="Yang R."/>
            <person name="Briner A.E."/>
            <person name="Felis G.E."/>
            <person name="de Vos W.M."/>
            <person name="Barrangou R."/>
            <person name="Klaenhammer T.R."/>
            <person name="Caufield P.W."/>
            <person name="Cui Y."/>
            <person name="Zhang H."/>
            <person name="O'Toole P.W."/>
        </authorList>
    </citation>
    <scope>NUCLEOTIDE SEQUENCE [LARGE SCALE GENOMIC DNA]</scope>
    <source>
        <strain evidence="2 3">JCM 15951</strain>
    </source>
</reference>
<dbReference type="Gene3D" id="3.30.420.10">
    <property type="entry name" value="Ribonuclease H-like superfamily/Ribonuclease H"/>
    <property type="match status" value="1"/>
</dbReference>
<evidence type="ECO:0000259" key="1">
    <source>
        <dbReference type="PROSITE" id="PS50994"/>
    </source>
</evidence>
<dbReference type="GO" id="GO:0003676">
    <property type="term" value="F:nucleic acid binding"/>
    <property type="evidence" value="ECO:0007669"/>
    <property type="project" value="InterPro"/>
</dbReference>
<dbReference type="NCBIfam" id="NF033516">
    <property type="entry name" value="transpos_IS3"/>
    <property type="match status" value="1"/>
</dbReference>
<dbReference type="EMBL" id="AZDB01000084">
    <property type="protein sequence ID" value="KRK40188.1"/>
    <property type="molecule type" value="Genomic_DNA"/>
</dbReference>
<dbReference type="Pfam" id="PF13333">
    <property type="entry name" value="rve_2"/>
    <property type="match status" value="1"/>
</dbReference>
<dbReference type="InterPro" id="IPR001584">
    <property type="entry name" value="Integrase_cat-core"/>
</dbReference>
<dbReference type="Pfam" id="PF00665">
    <property type="entry name" value="rve"/>
    <property type="match status" value="1"/>
</dbReference>
<dbReference type="AlphaFoldDB" id="A0A837RES0"/>
<feature type="domain" description="Integrase catalytic" evidence="1">
    <location>
        <begin position="38"/>
        <end position="201"/>
    </location>
</feature>
<evidence type="ECO:0000313" key="2">
    <source>
        <dbReference type="EMBL" id="KRK40188.1"/>
    </source>
</evidence>
<dbReference type="PROSITE" id="PS50994">
    <property type="entry name" value="INTEGRASE"/>
    <property type="match status" value="1"/>
</dbReference>
<sequence>MTKLKLKVVIFSKHTSGYCSYKGNLGKIAPNTLKQKFTETEPLKVLHTDVTQIRLRKDKWGYISAVLDQASGEILSYSISLSPNKLLILDTLEKLKQNIVPSLKPILHSDQGWHYQLKYYRDTLKTMGIEQSMSRKGNCHDNAPIESFFNLLKRECLYRYNIDDLTELKNLVAKYINWYNNKRISLKKNGLSPVEYREQSMIF</sequence>
<dbReference type="PANTHER" id="PTHR46889:SF4">
    <property type="entry name" value="TRANSPOSASE INSO FOR INSERTION SEQUENCE ELEMENT IS911B-RELATED"/>
    <property type="match status" value="1"/>
</dbReference>
<protein>
    <submittedName>
        <fullName evidence="2">Transposase IS150 IS3 family protein</fullName>
    </submittedName>
</protein>